<organism evidence="5 6">
    <name type="scientific">Novosphingobium chloroacetimidivorans</name>
    <dbReference type="NCBI Taxonomy" id="1428314"/>
    <lineage>
        <taxon>Bacteria</taxon>
        <taxon>Pseudomonadati</taxon>
        <taxon>Pseudomonadota</taxon>
        <taxon>Alphaproteobacteria</taxon>
        <taxon>Sphingomonadales</taxon>
        <taxon>Sphingomonadaceae</taxon>
        <taxon>Novosphingobium</taxon>
    </lineage>
</organism>
<keyword evidence="6" id="KW-1185">Reference proteome</keyword>
<keyword evidence="1" id="KW-1188">Viral release from host cell</keyword>
<reference evidence="5 6" key="1">
    <citation type="submission" date="2020-08" db="EMBL/GenBank/DDBJ databases">
        <title>Functional genomics of gut bacteria from endangered species of beetles.</title>
        <authorList>
            <person name="Carlos-Shanley C."/>
        </authorList>
    </citation>
    <scope>NUCLEOTIDE SEQUENCE [LARGE SCALE GENOMIC DNA]</scope>
    <source>
        <strain evidence="5 6">S00245</strain>
    </source>
</reference>
<evidence type="ECO:0000256" key="1">
    <source>
        <dbReference type="ARBA" id="ARBA00022612"/>
    </source>
</evidence>
<gene>
    <name evidence="5" type="ORF">HNO88_002788</name>
</gene>
<evidence type="ECO:0000256" key="3">
    <source>
        <dbReference type="ARBA" id="ARBA00022801"/>
    </source>
</evidence>
<evidence type="ECO:0000259" key="4">
    <source>
        <dbReference type="Pfam" id="PF04586"/>
    </source>
</evidence>
<dbReference type="Proteomes" id="UP000555448">
    <property type="component" value="Unassembled WGS sequence"/>
</dbReference>
<dbReference type="RefSeq" id="WP_184246380.1">
    <property type="nucleotide sequence ID" value="NZ_JACHLR010000011.1"/>
</dbReference>
<accession>A0A7W7NXG9</accession>
<proteinExistence type="predicted"/>
<evidence type="ECO:0000313" key="5">
    <source>
        <dbReference type="EMBL" id="MBB4859459.1"/>
    </source>
</evidence>
<sequence>MTTETRNFALTGLKIRAKSDDNEGRATGYAAVFNSNSYDLGGFVERINPGAFKRSLEIAAAGETNIHALWAHRDDSPLGSTASGKLTLTEDDHGLAFDLDTARFTPAQLDALKDGDLRMSFGFRVLDQQWREDEDGNIERTLLEVDVFEISFVINPAYPATEAALRSLEAWRSAQKPENIVTVDENERVILFKRALSNRLR</sequence>
<comment type="caution">
    <text evidence="5">The sequence shown here is derived from an EMBL/GenBank/DDBJ whole genome shotgun (WGS) entry which is preliminary data.</text>
</comment>
<evidence type="ECO:0000313" key="6">
    <source>
        <dbReference type="Proteomes" id="UP000555448"/>
    </source>
</evidence>
<dbReference type="NCBIfam" id="TIGR01543">
    <property type="entry name" value="proheadase_HK97"/>
    <property type="match status" value="1"/>
</dbReference>
<dbReference type="InterPro" id="IPR054613">
    <property type="entry name" value="Peptidase_S78_dom"/>
</dbReference>
<name>A0A7W7NXG9_9SPHN</name>
<dbReference type="AlphaFoldDB" id="A0A7W7NXG9"/>
<keyword evidence="2 5" id="KW-0645">Protease</keyword>
<dbReference type="InterPro" id="IPR006433">
    <property type="entry name" value="Prohead_protease"/>
</dbReference>
<evidence type="ECO:0000256" key="2">
    <source>
        <dbReference type="ARBA" id="ARBA00022670"/>
    </source>
</evidence>
<dbReference type="GO" id="GO:0008233">
    <property type="term" value="F:peptidase activity"/>
    <property type="evidence" value="ECO:0007669"/>
    <property type="project" value="UniProtKB-KW"/>
</dbReference>
<dbReference type="Pfam" id="PF04586">
    <property type="entry name" value="Peptidase_S78"/>
    <property type="match status" value="1"/>
</dbReference>
<feature type="domain" description="Prohead serine protease" evidence="4">
    <location>
        <begin position="14"/>
        <end position="170"/>
    </location>
</feature>
<dbReference type="EMBL" id="JACHLR010000011">
    <property type="protein sequence ID" value="MBB4859459.1"/>
    <property type="molecule type" value="Genomic_DNA"/>
</dbReference>
<protein>
    <submittedName>
        <fullName evidence="5">HK97 family phage prohead protease</fullName>
    </submittedName>
</protein>
<keyword evidence="3" id="KW-0378">Hydrolase</keyword>
<dbReference type="GO" id="GO:0006508">
    <property type="term" value="P:proteolysis"/>
    <property type="evidence" value="ECO:0007669"/>
    <property type="project" value="UniProtKB-KW"/>
</dbReference>